<keyword evidence="3" id="KW-1185">Reference proteome</keyword>
<feature type="region of interest" description="Disordered" evidence="1">
    <location>
        <begin position="1"/>
        <end position="26"/>
    </location>
</feature>
<feature type="compositionally biased region" description="Polar residues" evidence="1">
    <location>
        <begin position="1"/>
        <end position="11"/>
    </location>
</feature>
<dbReference type="EMBL" id="VSRR010103804">
    <property type="protein sequence ID" value="MPC95861.1"/>
    <property type="molecule type" value="Genomic_DNA"/>
</dbReference>
<dbReference type="AlphaFoldDB" id="A0A5B7JD33"/>
<sequence>MNHPVHSQTQHALGPRQPPEGATGGVDQDAALIGHCQYQCIPVEGQVTDAAALQFSLGVKTSQHLTISLACDTATFESLPARLVMSSCVSVASTSLGASGVLSRVLPRNSALQGPCPPWEYALTCVLVKEKVLVVCVFWVLKREGCLK</sequence>
<proteinExistence type="predicted"/>
<protein>
    <submittedName>
        <fullName evidence="2">Uncharacterized protein</fullName>
    </submittedName>
</protein>
<evidence type="ECO:0000313" key="3">
    <source>
        <dbReference type="Proteomes" id="UP000324222"/>
    </source>
</evidence>
<organism evidence="2 3">
    <name type="scientific">Portunus trituberculatus</name>
    <name type="common">Swimming crab</name>
    <name type="synonym">Neptunus trituberculatus</name>
    <dbReference type="NCBI Taxonomy" id="210409"/>
    <lineage>
        <taxon>Eukaryota</taxon>
        <taxon>Metazoa</taxon>
        <taxon>Ecdysozoa</taxon>
        <taxon>Arthropoda</taxon>
        <taxon>Crustacea</taxon>
        <taxon>Multicrustacea</taxon>
        <taxon>Malacostraca</taxon>
        <taxon>Eumalacostraca</taxon>
        <taxon>Eucarida</taxon>
        <taxon>Decapoda</taxon>
        <taxon>Pleocyemata</taxon>
        <taxon>Brachyura</taxon>
        <taxon>Eubrachyura</taxon>
        <taxon>Portunoidea</taxon>
        <taxon>Portunidae</taxon>
        <taxon>Portuninae</taxon>
        <taxon>Portunus</taxon>
    </lineage>
</organism>
<dbReference type="Proteomes" id="UP000324222">
    <property type="component" value="Unassembled WGS sequence"/>
</dbReference>
<name>A0A5B7JD33_PORTR</name>
<accession>A0A5B7JD33</accession>
<evidence type="ECO:0000313" key="2">
    <source>
        <dbReference type="EMBL" id="MPC95861.1"/>
    </source>
</evidence>
<reference evidence="2 3" key="1">
    <citation type="submission" date="2019-05" db="EMBL/GenBank/DDBJ databases">
        <title>Another draft genome of Portunus trituberculatus and its Hox gene families provides insights of decapod evolution.</title>
        <authorList>
            <person name="Jeong J.-H."/>
            <person name="Song I."/>
            <person name="Kim S."/>
            <person name="Choi T."/>
            <person name="Kim D."/>
            <person name="Ryu S."/>
            <person name="Kim W."/>
        </authorList>
    </citation>
    <scope>NUCLEOTIDE SEQUENCE [LARGE SCALE GENOMIC DNA]</scope>
    <source>
        <tissue evidence="2">Muscle</tissue>
    </source>
</reference>
<gene>
    <name evidence="2" type="ORF">E2C01_091090</name>
</gene>
<comment type="caution">
    <text evidence="2">The sequence shown here is derived from an EMBL/GenBank/DDBJ whole genome shotgun (WGS) entry which is preliminary data.</text>
</comment>
<evidence type="ECO:0000256" key="1">
    <source>
        <dbReference type="SAM" id="MobiDB-lite"/>
    </source>
</evidence>